<organism evidence="2">
    <name type="scientific">Mycobacterium riyadhense</name>
    <dbReference type="NCBI Taxonomy" id="486698"/>
    <lineage>
        <taxon>Bacteria</taxon>
        <taxon>Bacillati</taxon>
        <taxon>Actinomycetota</taxon>
        <taxon>Actinomycetes</taxon>
        <taxon>Mycobacteriales</taxon>
        <taxon>Mycobacteriaceae</taxon>
        <taxon>Mycobacterium</taxon>
    </lineage>
</organism>
<feature type="compositionally biased region" description="Polar residues" evidence="1">
    <location>
        <begin position="164"/>
        <end position="173"/>
    </location>
</feature>
<feature type="region of interest" description="Disordered" evidence="1">
    <location>
        <begin position="157"/>
        <end position="198"/>
    </location>
</feature>
<reference evidence="2" key="1">
    <citation type="submission" date="2019-05" db="EMBL/GenBank/DDBJ databases">
        <authorList>
            <person name="Naeem R."/>
            <person name="Antony C."/>
            <person name="Guan Q."/>
        </authorList>
    </citation>
    <scope>NUCLEOTIDE SEQUENCE</scope>
    <source>
        <strain evidence="2">2</strain>
    </source>
</reference>
<sequence>MPRYSPATRILRDDLLAQLRSATRPLSTSELREHAPNVPMPRMAHAVVPVSEQVYRILCALHKQGLVTRAGAKGRDATWDAAPTGADAEIAALEAMLSLSADTAQPLTTVEHAANHLTAAARTAYAAAAHDHTAASTALGHLLAQWADILTTELATPDHPAPSAASSTQTRNTAPRPDGLLWRASTSAPQPKHNTGHR</sequence>
<accession>A0A653EWS8</accession>
<name>A0A653EWS8_9MYCO</name>
<evidence type="ECO:0000256" key="1">
    <source>
        <dbReference type="SAM" id="MobiDB-lite"/>
    </source>
</evidence>
<feature type="compositionally biased region" description="Polar residues" evidence="1">
    <location>
        <begin position="184"/>
        <end position="198"/>
    </location>
</feature>
<dbReference type="EMBL" id="LR589121">
    <property type="protein sequence ID" value="VTP01789.1"/>
    <property type="molecule type" value="Genomic_DNA"/>
</dbReference>
<dbReference type="AlphaFoldDB" id="A0A653EWS8"/>
<evidence type="ECO:0000313" key="2">
    <source>
        <dbReference type="EMBL" id="VTP01789.1"/>
    </source>
</evidence>
<proteinExistence type="predicted"/>
<gene>
    <name evidence="2" type="ORF">BIN_B_04192</name>
</gene>
<protein>
    <submittedName>
        <fullName evidence="2">Uncharacterized protein</fullName>
    </submittedName>
</protein>